<evidence type="ECO:0000313" key="4">
    <source>
        <dbReference type="Proteomes" id="UP000245667"/>
    </source>
</evidence>
<protein>
    <recommendedName>
        <fullName evidence="2">Ribosome-binding factor A</fullName>
    </recommendedName>
</protein>
<reference evidence="3 4" key="1">
    <citation type="submission" date="2018-05" db="EMBL/GenBank/DDBJ databases">
        <title>Genomic Encyclopedia of Archaeal and Bacterial Type Strains, Phase II (KMG-II): from individual species to whole genera.</title>
        <authorList>
            <person name="Goeker M."/>
        </authorList>
    </citation>
    <scope>NUCLEOTIDE SEQUENCE [LARGE SCALE GENOMIC DNA]</scope>
    <source>
        <strain evidence="3 4">DSM 23514</strain>
    </source>
</reference>
<evidence type="ECO:0000256" key="2">
    <source>
        <dbReference type="HAMAP-Rule" id="MF_00003"/>
    </source>
</evidence>
<name>A0A316E4D3_9FLAO</name>
<dbReference type="SUPFAM" id="SSF89919">
    <property type="entry name" value="Ribosome-binding factor A, RbfA"/>
    <property type="match status" value="1"/>
</dbReference>
<dbReference type="PANTHER" id="PTHR33515:SF1">
    <property type="entry name" value="RIBOSOME-BINDING FACTOR A, CHLOROPLASTIC-RELATED"/>
    <property type="match status" value="1"/>
</dbReference>
<gene>
    <name evidence="2" type="primary">rbfA</name>
    <name evidence="3" type="ORF">LX92_00278</name>
</gene>
<comment type="subunit">
    <text evidence="2">Monomer. Binds 30S ribosomal subunits, but not 50S ribosomal subunits or 70S ribosomes.</text>
</comment>
<dbReference type="InterPro" id="IPR000238">
    <property type="entry name" value="RbfA"/>
</dbReference>
<dbReference type="NCBIfam" id="TIGR00082">
    <property type="entry name" value="rbfA"/>
    <property type="match status" value="1"/>
</dbReference>
<comment type="subcellular location">
    <subcellularLocation>
        <location evidence="2">Cytoplasm</location>
    </subcellularLocation>
</comment>
<evidence type="ECO:0000313" key="3">
    <source>
        <dbReference type="EMBL" id="PWK25537.1"/>
    </source>
</evidence>
<comment type="similarity">
    <text evidence="2">Belongs to the RbfA family.</text>
</comment>
<dbReference type="InterPro" id="IPR023799">
    <property type="entry name" value="RbfA_dom_sf"/>
</dbReference>
<dbReference type="Pfam" id="PF02033">
    <property type="entry name" value="RBFA"/>
    <property type="match status" value="1"/>
</dbReference>
<dbReference type="AlphaFoldDB" id="A0A316E4D3"/>
<keyword evidence="2" id="KW-0963">Cytoplasm</keyword>
<comment type="function">
    <text evidence="2">One of several proteins that assist in the late maturation steps of the functional core of the 30S ribosomal subunit. Associates with free 30S ribosomal subunits (but not with 30S subunits that are part of 70S ribosomes or polysomes). Required for efficient processing of 16S rRNA. May interact with the 5'-terminal helix region of 16S rRNA.</text>
</comment>
<organism evidence="3 4">
    <name type="scientific">Maribacter polysiphoniae</name>
    <dbReference type="NCBI Taxonomy" id="429344"/>
    <lineage>
        <taxon>Bacteria</taxon>
        <taxon>Pseudomonadati</taxon>
        <taxon>Bacteroidota</taxon>
        <taxon>Flavobacteriia</taxon>
        <taxon>Flavobacteriales</taxon>
        <taxon>Flavobacteriaceae</taxon>
        <taxon>Maribacter</taxon>
    </lineage>
</organism>
<proteinExistence type="inferred from homology"/>
<dbReference type="Proteomes" id="UP000245667">
    <property type="component" value="Unassembled WGS sequence"/>
</dbReference>
<dbReference type="GO" id="GO:0030490">
    <property type="term" value="P:maturation of SSU-rRNA"/>
    <property type="evidence" value="ECO:0007669"/>
    <property type="project" value="UniProtKB-UniRule"/>
</dbReference>
<dbReference type="PANTHER" id="PTHR33515">
    <property type="entry name" value="RIBOSOME-BINDING FACTOR A, CHLOROPLASTIC-RELATED"/>
    <property type="match status" value="1"/>
</dbReference>
<evidence type="ECO:0000256" key="1">
    <source>
        <dbReference type="ARBA" id="ARBA00022517"/>
    </source>
</evidence>
<dbReference type="HAMAP" id="MF_00003">
    <property type="entry name" value="RbfA"/>
    <property type="match status" value="1"/>
</dbReference>
<dbReference type="EMBL" id="QGGQ01000001">
    <property type="protein sequence ID" value="PWK25537.1"/>
    <property type="molecule type" value="Genomic_DNA"/>
</dbReference>
<accession>A0A316E4D3</accession>
<sequence>MPIFVEIYAENKFTRISAYFCPMETQRQKKISGVIQKDIVDILQRAAIDGGLTGILISVSKVNVTTDLSIAKVYLSIFPNKDAKELIKGIQSNQPLIKHELAQRTKHQLRRVPELLFYLDDSLDYIENIEKSLKREENPIENRELLEKRKKK</sequence>
<dbReference type="InterPro" id="IPR015946">
    <property type="entry name" value="KH_dom-like_a/b"/>
</dbReference>
<dbReference type="GO" id="GO:0005829">
    <property type="term" value="C:cytosol"/>
    <property type="evidence" value="ECO:0007669"/>
    <property type="project" value="TreeGrafter"/>
</dbReference>
<keyword evidence="1 2" id="KW-0690">Ribosome biogenesis</keyword>
<dbReference type="GO" id="GO:0043024">
    <property type="term" value="F:ribosomal small subunit binding"/>
    <property type="evidence" value="ECO:0007669"/>
    <property type="project" value="TreeGrafter"/>
</dbReference>
<comment type="caution">
    <text evidence="3">The sequence shown here is derived from an EMBL/GenBank/DDBJ whole genome shotgun (WGS) entry which is preliminary data.</text>
</comment>
<dbReference type="Gene3D" id="3.30.300.20">
    <property type="match status" value="1"/>
</dbReference>